<gene>
    <name evidence="1" type="ORF">PUW23_25680</name>
    <name evidence="2" type="ORF">PUW25_26750</name>
</gene>
<proteinExistence type="predicted"/>
<dbReference type="Proteomes" id="UP001221519">
    <property type="component" value="Plasmid unnamed2"/>
</dbReference>
<evidence type="ECO:0000313" key="2">
    <source>
        <dbReference type="EMBL" id="WDI05395.1"/>
    </source>
</evidence>
<organism evidence="1 3">
    <name type="scientific">Paenibacillus urinalis</name>
    <dbReference type="NCBI Taxonomy" id="521520"/>
    <lineage>
        <taxon>Bacteria</taxon>
        <taxon>Bacillati</taxon>
        <taxon>Bacillota</taxon>
        <taxon>Bacilli</taxon>
        <taxon>Bacillales</taxon>
        <taxon>Paenibacillaceae</taxon>
        <taxon>Paenibacillus</taxon>
    </lineage>
</organism>
<dbReference type="EMBL" id="CP118110">
    <property type="protein sequence ID" value="WDI05395.1"/>
    <property type="molecule type" value="Genomic_DNA"/>
</dbReference>
<evidence type="ECO:0000313" key="4">
    <source>
        <dbReference type="Proteomes" id="UP001221519"/>
    </source>
</evidence>
<accession>A0AAX3N6I8</accession>
<name>A0AAX3N6I8_9BACL</name>
<evidence type="ECO:0000313" key="1">
    <source>
        <dbReference type="EMBL" id="WDH85431.1"/>
    </source>
</evidence>
<keyword evidence="4" id="KW-1185">Reference proteome</keyword>
<geneLocation type="plasmid" evidence="2 4">
    <name>unnamed2</name>
</geneLocation>
<sequence>MIKCTSDISLTELNCECEGAKDCPICNEKGSVTVLDFSEASLYWHEMLENFVYRLEADYQYSNFVTDIYRIQDKLFVTYLGGEFKESQSFWFDIQFLNTLELNLNDPLQLETVTLDGIHDWSTEVYNTIMSADYKGTLAGSGILDCNEKEEKNTEIYIDLSTQVIISVKMFQDLIQEVTPYMGPTAVERAAADFQLWTNTPYSEYVRRSEAGEDAHEILGEDFAGSTLYFETAVIEPSPNTDEKEYLVIKE</sequence>
<protein>
    <submittedName>
        <fullName evidence="1">Uncharacterized protein</fullName>
    </submittedName>
</protein>
<evidence type="ECO:0000313" key="3">
    <source>
        <dbReference type="Proteomes" id="UP001220962"/>
    </source>
</evidence>
<dbReference type="AlphaFoldDB" id="A0AAX3N6I8"/>
<dbReference type="Proteomes" id="UP001220962">
    <property type="component" value="Plasmid unnamed1"/>
</dbReference>
<geneLocation type="plasmid" evidence="1 3">
    <name>unnamed1</name>
</geneLocation>
<dbReference type="RefSeq" id="WP_205055017.1">
    <property type="nucleotide sequence ID" value="NZ_CP118102.1"/>
</dbReference>
<keyword evidence="1" id="KW-0614">Plasmid</keyword>
<dbReference type="EMBL" id="CP118102">
    <property type="protein sequence ID" value="WDH85431.1"/>
    <property type="molecule type" value="Genomic_DNA"/>
</dbReference>
<reference evidence="1 4" key="1">
    <citation type="submission" date="2023-02" db="EMBL/GenBank/DDBJ databases">
        <title>Pathogen: clinical or host-associated sample.</title>
        <authorList>
            <person name="Hergert J."/>
            <person name="Casey R."/>
            <person name="Wagner J."/>
            <person name="Young E.L."/>
            <person name="Oakeson K.F."/>
        </authorList>
    </citation>
    <scope>NUCLEOTIDE SEQUENCE</scope>
    <source>
        <strain evidence="2 4">2022CK-00829</strain>
        <strain evidence="1">2022CK-00830</strain>
        <plasmid evidence="1">unnamed1</plasmid>
        <plasmid evidence="2 4">unnamed2</plasmid>
    </source>
</reference>